<evidence type="ECO:0000313" key="2">
    <source>
        <dbReference type="Proteomes" id="UP001163835"/>
    </source>
</evidence>
<gene>
    <name evidence="1" type="ORF">F5876DRAFT_61883</name>
</gene>
<evidence type="ECO:0000313" key="1">
    <source>
        <dbReference type="EMBL" id="KAJ3815031.1"/>
    </source>
</evidence>
<keyword evidence="2" id="KW-1185">Reference proteome</keyword>
<organism evidence="1 2">
    <name type="scientific">Lentinula aff. lateritia</name>
    <dbReference type="NCBI Taxonomy" id="2804960"/>
    <lineage>
        <taxon>Eukaryota</taxon>
        <taxon>Fungi</taxon>
        <taxon>Dikarya</taxon>
        <taxon>Basidiomycota</taxon>
        <taxon>Agaricomycotina</taxon>
        <taxon>Agaricomycetes</taxon>
        <taxon>Agaricomycetidae</taxon>
        <taxon>Agaricales</taxon>
        <taxon>Marasmiineae</taxon>
        <taxon>Omphalotaceae</taxon>
        <taxon>Lentinula</taxon>
    </lineage>
</organism>
<comment type="caution">
    <text evidence="1">The sequence shown here is derived from an EMBL/GenBank/DDBJ whole genome shotgun (WGS) entry which is preliminary data.</text>
</comment>
<accession>A0ACC1UEP6</accession>
<sequence>MFISRTSSMRAIGRGASANSVRLVTPRLQINIQRTHFVRLNSTEIKPNPRPVRKEKEFNPQRDWDAKVIKYEDLKPKTESPAPNSWLIDVREPDEVMQGMIPSAVNIPLTILPESLNASPATFREKFGFEKPGKDQEVTFYCRSGMRSSSASDIAKRNGYINVLNYKGSWLDWVEREGTVKA</sequence>
<proteinExistence type="predicted"/>
<dbReference type="Proteomes" id="UP001163835">
    <property type="component" value="Unassembled WGS sequence"/>
</dbReference>
<dbReference type="EMBL" id="MU794956">
    <property type="protein sequence ID" value="KAJ3815031.1"/>
    <property type="molecule type" value="Genomic_DNA"/>
</dbReference>
<reference evidence="1" key="1">
    <citation type="submission" date="2022-09" db="EMBL/GenBank/DDBJ databases">
        <title>A Global Phylogenomic Analysis of the Shiitake Genus Lentinula.</title>
        <authorList>
            <consortium name="DOE Joint Genome Institute"/>
            <person name="Sierra-Patev S."/>
            <person name="Min B."/>
            <person name="Naranjo-Ortiz M."/>
            <person name="Looney B."/>
            <person name="Konkel Z."/>
            <person name="Slot J.C."/>
            <person name="Sakamoto Y."/>
            <person name="Steenwyk J.L."/>
            <person name="Rokas A."/>
            <person name="Carro J."/>
            <person name="Camarero S."/>
            <person name="Ferreira P."/>
            <person name="Molpeceres G."/>
            <person name="Ruiz-Duenas F.J."/>
            <person name="Serrano A."/>
            <person name="Henrissat B."/>
            <person name="Drula E."/>
            <person name="Hughes K.W."/>
            <person name="Mata J.L."/>
            <person name="Ishikawa N.K."/>
            <person name="Vargas-Isla R."/>
            <person name="Ushijima S."/>
            <person name="Smith C.A."/>
            <person name="Ahrendt S."/>
            <person name="Andreopoulos W."/>
            <person name="He G."/>
            <person name="Labutti K."/>
            <person name="Lipzen A."/>
            <person name="Ng V."/>
            <person name="Riley R."/>
            <person name="Sandor L."/>
            <person name="Barry K."/>
            <person name="Martinez A.T."/>
            <person name="Xiao Y."/>
            <person name="Gibbons J.G."/>
            <person name="Terashima K."/>
            <person name="Grigoriev I.V."/>
            <person name="Hibbett D.S."/>
        </authorList>
    </citation>
    <scope>NUCLEOTIDE SEQUENCE</scope>
    <source>
        <strain evidence="1">TMI1499</strain>
    </source>
</reference>
<name>A0ACC1UEP6_9AGAR</name>
<protein>
    <submittedName>
        <fullName evidence="1">Rhodanese-like protein</fullName>
    </submittedName>
</protein>